<reference evidence="2 3" key="1">
    <citation type="submission" date="2014-10" db="EMBL/GenBank/DDBJ databases">
        <title>Draft genome of the hookworm Ancylostoma caninum.</title>
        <authorList>
            <person name="Mitreva M."/>
        </authorList>
    </citation>
    <scope>NUCLEOTIDE SEQUENCE [LARGE SCALE GENOMIC DNA]</scope>
    <source>
        <strain evidence="2 3">Baltimore</strain>
    </source>
</reference>
<feature type="region of interest" description="Disordered" evidence="1">
    <location>
        <begin position="12"/>
        <end position="35"/>
    </location>
</feature>
<organism evidence="2 3">
    <name type="scientific">Ancylostoma caninum</name>
    <name type="common">Dog hookworm</name>
    <dbReference type="NCBI Taxonomy" id="29170"/>
    <lineage>
        <taxon>Eukaryota</taxon>
        <taxon>Metazoa</taxon>
        <taxon>Ecdysozoa</taxon>
        <taxon>Nematoda</taxon>
        <taxon>Chromadorea</taxon>
        <taxon>Rhabditida</taxon>
        <taxon>Rhabditina</taxon>
        <taxon>Rhabditomorpha</taxon>
        <taxon>Strongyloidea</taxon>
        <taxon>Ancylostomatidae</taxon>
        <taxon>Ancylostomatinae</taxon>
        <taxon>Ancylostoma</taxon>
    </lineage>
</organism>
<proteinExistence type="predicted"/>
<sequence>MSLAHEVERYARNCADSNEQRPATVQSPHSLETGADPVNAVCNSLSDGENNGHQFAVRFFPRARHRPKLITRDKKQVREVAVVKPHDLTTVRDFLVDIILREQKSQQKTLVSWESVQRRYQTMVTDCNASDRDLLDHYQLELGFFPEAMDEQVPHTLT</sequence>
<comment type="caution">
    <text evidence="2">The sequence shown here is derived from an EMBL/GenBank/DDBJ whole genome shotgun (WGS) entry which is preliminary data.</text>
</comment>
<dbReference type="OrthoDB" id="10471722at2759"/>
<keyword evidence="3" id="KW-1185">Reference proteome</keyword>
<evidence type="ECO:0000313" key="2">
    <source>
        <dbReference type="EMBL" id="RCN46458.1"/>
    </source>
</evidence>
<evidence type="ECO:0000313" key="3">
    <source>
        <dbReference type="Proteomes" id="UP000252519"/>
    </source>
</evidence>
<name>A0A368GS55_ANCCA</name>
<dbReference type="EMBL" id="JOJR01000079">
    <property type="protein sequence ID" value="RCN46458.1"/>
    <property type="molecule type" value="Genomic_DNA"/>
</dbReference>
<feature type="compositionally biased region" description="Polar residues" evidence="1">
    <location>
        <begin position="15"/>
        <end position="30"/>
    </location>
</feature>
<dbReference type="AlphaFoldDB" id="A0A368GS55"/>
<accession>A0A368GS55</accession>
<evidence type="ECO:0000256" key="1">
    <source>
        <dbReference type="SAM" id="MobiDB-lite"/>
    </source>
</evidence>
<gene>
    <name evidence="2" type="ORF">ANCCAN_07546</name>
</gene>
<dbReference type="Proteomes" id="UP000252519">
    <property type="component" value="Unassembled WGS sequence"/>
</dbReference>
<protein>
    <submittedName>
        <fullName evidence="2">Uncharacterized protein</fullName>
    </submittedName>
</protein>